<accession>A0AAV0UY50</accession>
<feature type="binding site" evidence="12">
    <location>
        <position position="258"/>
    </location>
    <ligand>
        <name>Mg(2+)</name>
        <dbReference type="ChEBI" id="CHEBI:18420"/>
    </ligand>
</feature>
<keyword evidence="5 13" id="KW-0378">Hydrolase</keyword>
<dbReference type="InterPro" id="IPR036663">
    <property type="entry name" value="Fumarylacetoacetase_C_sf"/>
</dbReference>
<evidence type="ECO:0000313" key="16">
    <source>
        <dbReference type="EMBL" id="CAI5741875.1"/>
    </source>
</evidence>
<dbReference type="SUPFAM" id="SSF63433">
    <property type="entry name" value="Fumarylacetoacetate hydrolase, FAH, N-terminal domain"/>
    <property type="match status" value="1"/>
</dbReference>
<dbReference type="PANTHER" id="PTHR43069:SF2">
    <property type="entry name" value="FUMARYLACETOACETASE"/>
    <property type="match status" value="1"/>
</dbReference>
<feature type="binding site" evidence="12">
    <location>
        <position position="200"/>
    </location>
    <ligand>
        <name>Ca(2+)</name>
        <dbReference type="ChEBI" id="CHEBI:29108"/>
    </ligand>
</feature>
<evidence type="ECO:0000259" key="14">
    <source>
        <dbReference type="Pfam" id="PF01557"/>
    </source>
</evidence>
<dbReference type="GO" id="GO:0004334">
    <property type="term" value="F:fumarylacetoacetase activity"/>
    <property type="evidence" value="ECO:0007669"/>
    <property type="project" value="UniProtKB-UniRule"/>
</dbReference>
<keyword evidence="7 12" id="KW-0460">Magnesium</keyword>
<proteinExistence type="inferred from homology"/>
<feature type="binding site" evidence="12">
    <location>
        <position position="124"/>
    </location>
    <ligand>
        <name>Ca(2+)</name>
        <dbReference type="ChEBI" id="CHEBI:29108"/>
    </ligand>
</feature>
<dbReference type="EC" id="3.7.1.2" evidence="3 13"/>
<comment type="similarity">
    <text evidence="2 13">Belongs to the FAH family.</text>
</comment>
<evidence type="ECO:0000256" key="9">
    <source>
        <dbReference type="ARBA" id="ARBA00023232"/>
    </source>
</evidence>
<reference evidence="16" key="1">
    <citation type="submission" date="2022-12" db="EMBL/GenBank/DDBJ databases">
        <authorList>
            <person name="Webb A."/>
        </authorList>
    </citation>
    <scope>NUCLEOTIDE SEQUENCE</scope>
    <source>
        <strain evidence="16">Hp1</strain>
    </source>
</reference>
<dbReference type="Proteomes" id="UP001162031">
    <property type="component" value="Unassembled WGS sequence"/>
</dbReference>
<keyword evidence="6 12" id="KW-0106">Calcium</keyword>
<dbReference type="GO" id="GO:0006572">
    <property type="term" value="P:L-tyrosine catabolic process"/>
    <property type="evidence" value="ECO:0007669"/>
    <property type="project" value="UniProtKB-UniRule"/>
</dbReference>
<dbReference type="GO" id="GO:0006559">
    <property type="term" value="P:L-phenylalanine catabolic process"/>
    <property type="evidence" value="ECO:0007669"/>
    <property type="project" value="UniProtKB-UniRule"/>
</dbReference>
<feature type="binding site" evidence="11">
    <location>
        <position position="245"/>
    </location>
    <ligand>
        <name>substrate</name>
    </ligand>
</feature>
<dbReference type="InterPro" id="IPR011234">
    <property type="entry name" value="Fumarylacetoacetase-like_C"/>
</dbReference>
<evidence type="ECO:0000259" key="15">
    <source>
        <dbReference type="Pfam" id="PF09298"/>
    </source>
</evidence>
<feature type="binding site" evidence="12">
    <location>
        <position position="202"/>
    </location>
    <ligand>
        <name>Ca(2+)</name>
        <dbReference type="ChEBI" id="CHEBI:29108"/>
    </ligand>
</feature>
<keyword evidence="4 12" id="KW-0479">Metal-binding</keyword>
<feature type="active site" description="Proton acceptor" evidence="10">
    <location>
        <position position="131"/>
    </location>
</feature>
<dbReference type="Pfam" id="PF01557">
    <property type="entry name" value="FAA_hydrolase"/>
    <property type="match status" value="1"/>
</dbReference>
<feature type="domain" description="Fumarylacetoacetase-like C-terminal" evidence="14">
    <location>
        <begin position="123"/>
        <end position="419"/>
    </location>
</feature>
<evidence type="ECO:0000256" key="13">
    <source>
        <dbReference type="RuleBase" id="RU366008"/>
    </source>
</evidence>
<dbReference type="InterPro" id="IPR015377">
    <property type="entry name" value="Fumarylacetoacetase_N"/>
</dbReference>
<keyword evidence="8 13" id="KW-0828">Tyrosine catabolism</keyword>
<dbReference type="InterPro" id="IPR005959">
    <property type="entry name" value="Fumarylacetoacetase"/>
</dbReference>
<feature type="binding site" evidence="11">
    <location>
        <position position="241"/>
    </location>
    <ligand>
        <name>substrate</name>
    </ligand>
</feature>
<sequence length="428" mass="47011">MSFVSDAATSDFPIQNLPYGIFSTSTSAHKRVGVAIGTFVLDLSVLETEGHFAEFDAACFHDSSLNRFMAQGSTVWSKARATIARLLSADEPTLRDNEELRHRALIRMEDVQMHLPAKVGDYTDFYSSREHATNVGRMFRGDDHALQPNWLHLPVGYHGRASSIVTSGTDVRRPCGQLQADAKDPSKGSKYGPCRVLDYELEMAFFVGPSNELGEPISISEAEDHIFGVVLMNDWSARDIQKWEYVPLGPFGAKNFATTISPWVVPLAALEPFRCEPSFGPAQKDPQPLAYLTDPSYARGTYDINLSVSVKPEQSDQAYTVTKSNFRNMYWNMKQQLVHHTVTGCNMQPGDLLGSGTISGSTDDSLGSMLELSWQGTRDVALGDGGLTRKFLQDGDTVAISGFCQGHGYRIGFGSCEGKILPARQCNA</sequence>
<evidence type="ECO:0000256" key="2">
    <source>
        <dbReference type="ARBA" id="ARBA00010211"/>
    </source>
</evidence>
<comment type="catalytic activity">
    <reaction evidence="13">
        <text>4-fumarylacetoacetate + H2O = acetoacetate + fumarate + H(+)</text>
        <dbReference type="Rhea" id="RHEA:10244"/>
        <dbReference type="ChEBI" id="CHEBI:13705"/>
        <dbReference type="ChEBI" id="CHEBI:15377"/>
        <dbReference type="ChEBI" id="CHEBI:15378"/>
        <dbReference type="ChEBI" id="CHEBI:18034"/>
        <dbReference type="ChEBI" id="CHEBI:29806"/>
        <dbReference type="EC" id="3.7.1.2"/>
    </reaction>
</comment>
<evidence type="ECO:0000256" key="7">
    <source>
        <dbReference type="ARBA" id="ARBA00022842"/>
    </source>
</evidence>
<evidence type="ECO:0000256" key="1">
    <source>
        <dbReference type="ARBA" id="ARBA00004782"/>
    </source>
</evidence>
<comment type="cofactor">
    <cofactor evidence="13">
        <name>Mg(2+)</name>
        <dbReference type="ChEBI" id="CHEBI:18420"/>
    </cofactor>
    <cofactor evidence="13">
        <name>Ca(2+)</name>
        <dbReference type="ChEBI" id="CHEBI:29108"/>
    </cofactor>
</comment>
<dbReference type="Pfam" id="PF09298">
    <property type="entry name" value="FAA_hydrolase_N"/>
    <property type="match status" value="1"/>
</dbReference>
<dbReference type="Gene3D" id="2.30.30.230">
    <property type="entry name" value="Fumarylacetoacetase, N-terminal domain"/>
    <property type="match status" value="1"/>
</dbReference>
<feature type="binding site" evidence="11">
    <location>
        <position position="126"/>
    </location>
    <ligand>
        <name>substrate</name>
    </ligand>
</feature>
<evidence type="ECO:0000256" key="8">
    <source>
        <dbReference type="ARBA" id="ARBA00022878"/>
    </source>
</evidence>
<feature type="binding site" evidence="12">
    <location>
        <position position="234"/>
    </location>
    <ligand>
        <name>Ca(2+)</name>
        <dbReference type="ChEBI" id="CHEBI:29108"/>
    </ligand>
</feature>
<evidence type="ECO:0000256" key="3">
    <source>
        <dbReference type="ARBA" id="ARBA00012094"/>
    </source>
</evidence>
<dbReference type="Gene3D" id="3.90.850.10">
    <property type="entry name" value="Fumarylacetoacetase-like, C-terminal domain"/>
    <property type="match status" value="1"/>
</dbReference>
<gene>
    <name evidence="16" type="ORF">HBR001_LOCUS8696</name>
</gene>
<organism evidence="16 17">
    <name type="scientific">Hyaloperonospora brassicae</name>
    <name type="common">Brassica downy mildew</name>
    <name type="synonym">Peronospora brassicae</name>
    <dbReference type="NCBI Taxonomy" id="162125"/>
    <lineage>
        <taxon>Eukaryota</taxon>
        <taxon>Sar</taxon>
        <taxon>Stramenopiles</taxon>
        <taxon>Oomycota</taxon>
        <taxon>Peronosporomycetes</taxon>
        <taxon>Peronosporales</taxon>
        <taxon>Peronosporaceae</taxon>
        <taxon>Hyaloperonospora</taxon>
    </lineage>
</organism>
<dbReference type="NCBIfam" id="TIGR01266">
    <property type="entry name" value="fum_ac_acetase"/>
    <property type="match status" value="1"/>
</dbReference>
<dbReference type="AlphaFoldDB" id="A0AAV0UY50"/>
<comment type="pathway">
    <text evidence="1 13">Amino-acid degradation; L-phenylalanine degradation; acetoacetate and fumarate from L-phenylalanine: step 6/6.</text>
</comment>
<dbReference type="PANTHER" id="PTHR43069">
    <property type="entry name" value="FUMARYLACETOACETASE"/>
    <property type="match status" value="1"/>
</dbReference>
<dbReference type="EMBL" id="CANTFL010001453">
    <property type="protein sequence ID" value="CAI5741875.1"/>
    <property type="molecule type" value="Genomic_DNA"/>
</dbReference>
<evidence type="ECO:0000256" key="6">
    <source>
        <dbReference type="ARBA" id="ARBA00022837"/>
    </source>
</evidence>
<dbReference type="GO" id="GO:1902000">
    <property type="term" value="P:homogentisate catabolic process"/>
    <property type="evidence" value="ECO:0007669"/>
    <property type="project" value="TreeGrafter"/>
</dbReference>
<feature type="binding site" evidence="12">
    <location>
        <position position="234"/>
    </location>
    <ligand>
        <name>Mg(2+)</name>
        <dbReference type="ChEBI" id="CHEBI:18420"/>
    </ligand>
</feature>
<evidence type="ECO:0000256" key="12">
    <source>
        <dbReference type="PIRSR" id="PIRSR605959-3"/>
    </source>
</evidence>
<dbReference type="FunFam" id="3.90.850.10:FF:000009">
    <property type="entry name" value="Fumarylacetoacetase"/>
    <property type="match status" value="1"/>
</dbReference>
<feature type="domain" description="Fumarylacetoacetase N-terminal" evidence="15">
    <location>
        <begin position="15"/>
        <end position="116"/>
    </location>
</feature>
<feature type="binding site" evidence="11">
    <location>
        <position position="357"/>
    </location>
    <ligand>
        <name>substrate</name>
    </ligand>
</feature>
<dbReference type="InterPro" id="IPR036462">
    <property type="entry name" value="Fumarylacetoacetase_N_sf"/>
</dbReference>
<evidence type="ECO:0000256" key="5">
    <source>
        <dbReference type="ARBA" id="ARBA00022801"/>
    </source>
</evidence>
<evidence type="ECO:0000256" key="10">
    <source>
        <dbReference type="PIRSR" id="PIRSR605959-1"/>
    </source>
</evidence>
<comment type="caution">
    <text evidence="16">The sequence shown here is derived from an EMBL/GenBank/DDBJ whole genome shotgun (WGS) entry which is preliminary data.</text>
</comment>
<keyword evidence="17" id="KW-1185">Reference proteome</keyword>
<dbReference type="SUPFAM" id="SSF56529">
    <property type="entry name" value="FAH"/>
    <property type="match status" value="1"/>
</dbReference>
<evidence type="ECO:0000256" key="4">
    <source>
        <dbReference type="ARBA" id="ARBA00022723"/>
    </source>
</evidence>
<protein>
    <recommendedName>
        <fullName evidence="3 13">Fumarylacetoacetase</fullName>
        <ecNumber evidence="3 13">3.7.1.2</ecNumber>
    </recommendedName>
    <alternativeName>
        <fullName evidence="13">Fumarylacetoacetate hydrolase</fullName>
    </alternativeName>
</protein>
<feature type="binding site" evidence="11">
    <location>
        <position position="140"/>
    </location>
    <ligand>
        <name>substrate</name>
    </ligand>
</feature>
<keyword evidence="9 13" id="KW-0585">Phenylalanine catabolism</keyword>
<evidence type="ECO:0000256" key="11">
    <source>
        <dbReference type="PIRSR" id="PIRSR605959-2"/>
    </source>
</evidence>
<name>A0AAV0UY50_HYABA</name>
<feature type="binding site" evidence="12">
    <location>
        <position position="254"/>
    </location>
    <ligand>
        <name>Mg(2+)</name>
        <dbReference type="ChEBI" id="CHEBI:18420"/>
    </ligand>
</feature>
<evidence type="ECO:0000313" key="17">
    <source>
        <dbReference type="Proteomes" id="UP001162031"/>
    </source>
</evidence>
<dbReference type="GO" id="GO:0046872">
    <property type="term" value="F:metal ion binding"/>
    <property type="evidence" value="ECO:0007669"/>
    <property type="project" value="UniProtKB-UniRule"/>
</dbReference>